<dbReference type="InterPro" id="IPR000281">
    <property type="entry name" value="HTH_RpiR"/>
</dbReference>
<organism evidence="2 3">
    <name type="scientific">Skermanella aerolata</name>
    <dbReference type="NCBI Taxonomy" id="393310"/>
    <lineage>
        <taxon>Bacteria</taxon>
        <taxon>Pseudomonadati</taxon>
        <taxon>Pseudomonadota</taxon>
        <taxon>Alphaproteobacteria</taxon>
        <taxon>Rhodospirillales</taxon>
        <taxon>Azospirillaceae</taxon>
        <taxon>Skermanella</taxon>
    </lineage>
</organism>
<dbReference type="Pfam" id="PF01418">
    <property type="entry name" value="HTH_6"/>
    <property type="match status" value="1"/>
</dbReference>
<dbReference type="Pfam" id="PF01380">
    <property type="entry name" value="SIS"/>
    <property type="match status" value="1"/>
</dbReference>
<dbReference type="GO" id="GO:0097367">
    <property type="term" value="F:carbohydrate derivative binding"/>
    <property type="evidence" value="ECO:0007669"/>
    <property type="project" value="InterPro"/>
</dbReference>
<dbReference type="GO" id="GO:0003700">
    <property type="term" value="F:DNA-binding transcription factor activity"/>
    <property type="evidence" value="ECO:0007669"/>
    <property type="project" value="InterPro"/>
</dbReference>
<dbReference type="PANTHER" id="PTHR30514">
    <property type="entry name" value="GLUCOKINASE"/>
    <property type="match status" value="1"/>
</dbReference>
<dbReference type="Proteomes" id="UP000321523">
    <property type="component" value="Unassembled WGS sequence"/>
</dbReference>
<dbReference type="RefSeq" id="WP_044427067.1">
    <property type="nucleotide sequence ID" value="NZ_BJYZ01000006.1"/>
</dbReference>
<dbReference type="GO" id="GO:0003677">
    <property type="term" value="F:DNA binding"/>
    <property type="evidence" value="ECO:0007669"/>
    <property type="project" value="InterPro"/>
</dbReference>
<feature type="domain" description="HTH rpiR-type" evidence="1">
    <location>
        <begin position="8"/>
        <end position="84"/>
    </location>
</feature>
<dbReference type="InterPro" id="IPR047640">
    <property type="entry name" value="RpiR-like"/>
</dbReference>
<accession>A0A512DLP2</accession>
<evidence type="ECO:0000259" key="1">
    <source>
        <dbReference type="PROSITE" id="PS51071"/>
    </source>
</evidence>
<dbReference type="InterPro" id="IPR001347">
    <property type="entry name" value="SIS_dom"/>
</dbReference>
<dbReference type="AlphaFoldDB" id="A0A512DLP2"/>
<evidence type="ECO:0000313" key="2">
    <source>
        <dbReference type="EMBL" id="GEO37393.1"/>
    </source>
</evidence>
<dbReference type="Gene3D" id="1.10.10.10">
    <property type="entry name" value="Winged helix-like DNA-binding domain superfamily/Winged helix DNA-binding domain"/>
    <property type="match status" value="1"/>
</dbReference>
<reference evidence="2 3" key="1">
    <citation type="submission" date="2019-07" db="EMBL/GenBank/DDBJ databases">
        <title>Whole genome shotgun sequence of Skermanella aerolata NBRC 106429.</title>
        <authorList>
            <person name="Hosoyama A."/>
            <person name="Uohara A."/>
            <person name="Ohji S."/>
            <person name="Ichikawa N."/>
        </authorList>
    </citation>
    <scope>NUCLEOTIDE SEQUENCE [LARGE SCALE GENOMIC DNA]</scope>
    <source>
        <strain evidence="2 3">NBRC 106429</strain>
    </source>
</reference>
<dbReference type="InterPro" id="IPR036388">
    <property type="entry name" value="WH-like_DNA-bd_sf"/>
</dbReference>
<dbReference type="Gene3D" id="3.40.50.10490">
    <property type="entry name" value="Glucose-6-phosphate isomerase like protein, domain 1"/>
    <property type="match status" value="1"/>
</dbReference>
<dbReference type="EMBL" id="BJYZ01000006">
    <property type="protein sequence ID" value="GEO37393.1"/>
    <property type="molecule type" value="Genomic_DNA"/>
</dbReference>
<comment type="caution">
    <text evidence="2">The sequence shown here is derived from an EMBL/GenBank/DDBJ whole genome shotgun (WGS) entry which is preliminary data.</text>
</comment>
<sequence length="283" mass="31412">MEAHSLPQSLSARIRSCYEDLSPTDRRLADLMLEYPGDIASYSASELARLTNVSNAAVSRFVQRLGFRNYEELRVLAREAKSWGSPLYLMNHAPASNGADFVNSHLQACADNVSGTFQQIDPAVIDAVADAVATARQVWLVGFRNSYFLAGYLRWQFVQVRDGVRLLPVAGETLGEYTACFEPSDVVIVFGLRRRVKEIGKITTAARQMGSKIAYIADHGMTADTSADWLLRCNTRSHGPLDNHVAVLALCHILANQVIVRTGAQGRKRLARIEEMHENLDEF</sequence>
<dbReference type="SUPFAM" id="SSF53697">
    <property type="entry name" value="SIS domain"/>
    <property type="match status" value="1"/>
</dbReference>
<dbReference type="InterPro" id="IPR009057">
    <property type="entry name" value="Homeodomain-like_sf"/>
</dbReference>
<name>A0A512DLP2_9PROT</name>
<keyword evidence="3" id="KW-1185">Reference proteome</keyword>
<dbReference type="InterPro" id="IPR046348">
    <property type="entry name" value="SIS_dom_sf"/>
</dbReference>
<dbReference type="SUPFAM" id="SSF46689">
    <property type="entry name" value="Homeodomain-like"/>
    <property type="match status" value="1"/>
</dbReference>
<proteinExistence type="predicted"/>
<evidence type="ECO:0000313" key="3">
    <source>
        <dbReference type="Proteomes" id="UP000321523"/>
    </source>
</evidence>
<gene>
    <name evidence="2" type="ORF">SAE02_15410</name>
</gene>
<dbReference type="PROSITE" id="PS51071">
    <property type="entry name" value="HTH_RPIR"/>
    <property type="match status" value="1"/>
</dbReference>
<protein>
    <recommendedName>
        <fullName evidence="1">HTH rpiR-type domain-containing protein</fullName>
    </recommendedName>
</protein>
<dbReference type="PANTHER" id="PTHR30514:SF18">
    <property type="entry name" value="RPIR-FAMILY TRANSCRIPTIONAL REGULATOR"/>
    <property type="match status" value="1"/>
</dbReference>
<dbReference type="OrthoDB" id="3237351at2"/>
<dbReference type="GO" id="GO:1901135">
    <property type="term" value="P:carbohydrate derivative metabolic process"/>
    <property type="evidence" value="ECO:0007669"/>
    <property type="project" value="InterPro"/>
</dbReference>